<evidence type="ECO:0000313" key="3">
    <source>
        <dbReference type="Proteomes" id="UP000617402"/>
    </source>
</evidence>
<organism evidence="2 3">
    <name type="scientific">Heliobacterium chlorum</name>
    <dbReference type="NCBI Taxonomy" id="2698"/>
    <lineage>
        <taxon>Bacteria</taxon>
        <taxon>Bacillati</taxon>
        <taxon>Bacillota</taxon>
        <taxon>Clostridia</taxon>
        <taxon>Eubacteriales</taxon>
        <taxon>Heliobacteriaceae</taxon>
        <taxon>Heliobacterium</taxon>
    </lineage>
</organism>
<keyword evidence="3" id="KW-1185">Reference proteome</keyword>
<dbReference type="Pfam" id="PF13508">
    <property type="entry name" value="Acetyltransf_7"/>
    <property type="match status" value="1"/>
</dbReference>
<dbReference type="Proteomes" id="UP000617402">
    <property type="component" value="Unassembled WGS sequence"/>
</dbReference>
<sequence length="141" mass="16780">MLYEIINRLNEEQLKDVFHMCKQEWWGKEREYHDFHRAVENSNFVVAFTTSETNKVIAFARVITDFAYKAILLDVIVESSYQKTGLGRELMEYISNHPKLKSVYIFDLFCMPDLVPFYEKWGFVDSLGEVRCMRRIGKPHE</sequence>
<dbReference type="Gene3D" id="3.40.630.30">
    <property type="match status" value="1"/>
</dbReference>
<name>A0ABR7T7D6_HELCL</name>
<dbReference type="PANTHER" id="PTHR43233">
    <property type="entry name" value="FAMILY N-ACETYLTRANSFERASE, PUTATIVE (AFU_ORTHOLOGUE AFUA_6G03350)-RELATED"/>
    <property type="match status" value="1"/>
</dbReference>
<dbReference type="CDD" id="cd04301">
    <property type="entry name" value="NAT_SF"/>
    <property type="match status" value="1"/>
</dbReference>
<feature type="domain" description="N-acetyltransferase" evidence="1">
    <location>
        <begin position="4"/>
        <end position="141"/>
    </location>
</feature>
<gene>
    <name evidence="2" type="ORF">H1S01_19800</name>
</gene>
<dbReference type="InterPro" id="IPR000182">
    <property type="entry name" value="GNAT_dom"/>
</dbReference>
<dbReference type="InterPro" id="IPR053144">
    <property type="entry name" value="Acetyltransferase_Butenolide"/>
</dbReference>
<protein>
    <submittedName>
        <fullName evidence="2">GNAT family N-acetyltransferase</fullName>
    </submittedName>
</protein>
<dbReference type="InterPro" id="IPR016181">
    <property type="entry name" value="Acyl_CoA_acyltransferase"/>
</dbReference>
<dbReference type="SUPFAM" id="SSF55729">
    <property type="entry name" value="Acyl-CoA N-acyltransferases (Nat)"/>
    <property type="match status" value="1"/>
</dbReference>
<dbReference type="PANTHER" id="PTHR43233:SF1">
    <property type="entry name" value="FAMILY N-ACETYLTRANSFERASE, PUTATIVE (AFU_ORTHOLOGUE AFUA_6G03350)-RELATED"/>
    <property type="match status" value="1"/>
</dbReference>
<dbReference type="RefSeq" id="WP_188042107.1">
    <property type="nucleotide sequence ID" value="NZ_JACVHF010000070.1"/>
</dbReference>
<comment type="caution">
    <text evidence="2">The sequence shown here is derived from an EMBL/GenBank/DDBJ whole genome shotgun (WGS) entry which is preliminary data.</text>
</comment>
<proteinExistence type="predicted"/>
<dbReference type="PROSITE" id="PS51186">
    <property type="entry name" value="GNAT"/>
    <property type="match status" value="1"/>
</dbReference>
<reference evidence="2 3" key="1">
    <citation type="submission" date="2020-07" db="EMBL/GenBank/DDBJ databases">
        <title>Draft whole-genome sequence of Heliobacterium chlorum DSM 3682, type strain.</title>
        <authorList>
            <person name="Kyndt J.A."/>
            <person name="Meyer T.E."/>
            <person name="Imhoff J.F."/>
        </authorList>
    </citation>
    <scope>NUCLEOTIDE SEQUENCE [LARGE SCALE GENOMIC DNA]</scope>
    <source>
        <strain evidence="2 3">DSM 3682</strain>
    </source>
</reference>
<evidence type="ECO:0000259" key="1">
    <source>
        <dbReference type="PROSITE" id="PS51186"/>
    </source>
</evidence>
<evidence type="ECO:0000313" key="2">
    <source>
        <dbReference type="EMBL" id="MBC9786689.1"/>
    </source>
</evidence>
<accession>A0ABR7T7D6</accession>
<dbReference type="EMBL" id="JACVHF010000070">
    <property type="protein sequence ID" value="MBC9786689.1"/>
    <property type="molecule type" value="Genomic_DNA"/>
</dbReference>